<evidence type="ECO:0000259" key="5">
    <source>
        <dbReference type="PROSITE" id="PS50931"/>
    </source>
</evidence>
<dbReference type="GO" id="GO:0003677">
    <property type="term" value="F:DNA binding"/>
    <property type="evidence" value="ECO:0007669"/>
    <property type="project" value="UniProtKB-KW"/>
</dbReference>
<dbReference type="Gene3D" id="3.40.190.290">
    <property type="match status" value="1"/>
</dbReference>
<evidence type="ECO:0000313" key="6">
    <source>
        <dbReference type="EMBL" id="QMW21677.1"/>
    </source>
</evidence>
<dbReference type="PANTHER" id="PTHR30537">
    <property type="entry name" value="HTH-TYPE TRANSCRIPTIONAL REGULATOR"/>
    <property type="match status" value="1"/>
</dbReference>
<dbReference type="PANTHER" id="PTHR30537:SF5">
    <property type="entry name" value="HTH-TYPE TRANSCRIPTIONAL ACTIVATOR TTDR-RELATED"/>
    <property type="match status" value="1"/>
</dbReference>
<comment type="similarity">
    <text evidence="1">Belongs to the LysR transcriptional regulatory family.</text>
</comment>
<evidence type="ECO:0000313" key="7">
    <source>
        <dbReference type="Proteomes" id="UP000515292"/>
    </source>
</evidence>
<dbReference type="Pfam" id="PF00126">
    <property type="entry name" value="HTH_1"/>
    <property type="match status" value="1"/>
</dbReference>
<keyword evidence="4" id="KW-0804">Transcription</keyword>
<dbReference type="Proteomes" id="UP000515292">
    <property type="component" value="Chromosome"/>
</dbReference>
<dbReference type="InterPro" id="IPR036388">
    <property type="entry name" value="WH-like_DNA-bd_sf"/>
</dbReference>
<evidence type="ECO:0000256" key="3">
    <source>
        <dbReference type="ARBA" id="ARBA00023125"/>
    </source>
</evidence>
<dbReference type="InterPro" id="IPR058163">
    <property type="entry name" value="LysR-type_TF_proteobact-type"/>
</dbReference>
<evidence type="ECO:0000256" key="1">
    <source>
        <dbReference type="ARBA" id="ARBA00009437"/>
    </source>
</evidence>
<evidence type="ECO:0000256" key="4">
    <source>
        <dbReference type="ARBA" id="ARBA00023163"/>
    </source>
</evidence>
<dbReference type="EMBL" id="CP059851">
    <property type="protein sequence ID" value="QMW21677.1"/>
    <property type="molecule type" value="Genomic_DNA"/>
</dbReference>
<sequence>MIRHLEELAVFARVGELKSISAAARALRMPKSSVSRAVARLEQELQARLVERSSRALVLTEAGAGLLGHAQAMVVEAENGFAEIAARQGNPRGLLRVAMPATMARSILAPELPGFLRRYPDVDLAVTVTDRLVNPVTDEYDVVVRAGWLEDSSVIVRKVAAIEMGLFASVGYVAAHGMPLTIEALPAHAVIGLSLPGARTLTLSRQGRQVEVPMARRFSSNDPVVAAEMVRAGLAIGQLARWFIAHDVAAGRIVEVLPDWALEDPPALYALYPSRTAMPPKVRVFLEFITDVANRVQRGDAGPHPERPVV</sequence>
<keyword evidence="3" id="KW-0238">DNA-binding</keyword>
<dbReference type="InterPro" id="IPR000847">
    <property type="entry name" value="LysR_HTH_N"/>
</dbReference>
<proteinExistence type="inferred from homology"/>
<accession>A0A7G5IE85</accession>
<dbReference type="FunFam" id="1.10.10.10:FF:000001">
    <property type="entry name" value="LysR family transcriptional regulator"/>
    <property type="match status" value="1"/>
</dbReference>
<feature type="domain" description="HTH lysR-type" evidence="5">
    <location>
        <begin position="1"/>
        <end position="60"/>
    </location>
</feature>
<dbReference type="AlphaFoldDB" id="A0A7G5IE85"/>
<dbReference type="InterPro" id="IPR005119">
    <property type="entry name" value="LysR_subst-bd"/>
</dbReference>
<dbReference type="KEGG" id="sand:H3309_09625"/>
<dbReference type="CDD" id="cd08422">
    <property type="entry name" value="PBP2_CrgA_like"/>
    <property type="match status" value="1"/>
</dbReference>
<name>A0A7G5IE85_9SPHN</name>
<dbReference type="Pfam" id="PF03466">
    <property type="entry name" value="LysR_substrate"/>
    <property type="match status" value="1"/>
</dbReference>
<dbReference type="SUPFAM" id="SSF53850">
    <property type="entry name" value="Periplasmic binding protein-like II"/>
    <property type="match status" value="1"/>
</dbReference>
<dbReference type="SUPFAM" id="SSF46785">
    <property type="entry name" value="Winged helix' DNA-binding domain"/>
    <property type="match status" value="1"/>
</dbReference>
<keyword evidence="7" id="KW-1185">Reference proteome</keyword>
<dbReference type="Gene3D" id="1.10.10.10">
    <property type="entry name" value="Winged helix-like DNA-binding domain superfamily/Winged helix DNA-binding domain"/>
    <property type="match status" value="1"/>
</dbReference>
<organism evidence="6 7">
    <name type="scientific">Sandaracinobacteroides saxicola</name>
    <dbReference type="NCBI Taxonomy" id="2759707"/>
    <lineage>
        <taxon>Bacteria</taxon>
        <taxon>Pseudomonadati</taxon>
        <taxon>Pseudomonadota</taxon>
        <taxon>Alphaproteobacteria</taxon>
        <taxon>Sphingomonadales</taxon>
        <taxon>Sphingosinicellaceae</taxon>
        <taxon>Sandaracinobacteroides</taxon>
    </lineage>
</organism>
<protein>
    <submittedName>
        <fullName evidence="6">LysR family transcriptional regulator</fullName>
    </submittedName>
</protein>
<keyword evidence="2" id="KW-0805">Transcription regulation</keyword>
<reference evidence="6 7" key="1">
    <citation type="submission" date="2020-07" db="EMBL/GenBank/DDBJ databases">
        <title>Complete genome sequence for Sandaracinobacter sp. M6.</title>
        <authorList>
            <person name="Tang Y."/>
            <person name="Liu Q."/>
            <person name="Guo Z."/>
            <person name="Lei P."/>
            <person name="Huang B."/>
        </authorList>
    </citation>
    <scope>NUCLEOTIDE SEQUENCE [LARGE SCALE GENOMIC DNA]</scope>
    <source>
        <strain evidence="6 7">M6</strain>
    </source>
</reference>
<dbReference type="PROSITE" id="PS50931">
    <property type="entry name" value="HTH_LYSR"/>
    <property type="match status" value="1"/>
</dbReference>
<gene>
    <name evidence="6" type="ORF">H3309_09625</name>
</gene>
<dbReference type="GO" id="GO:0003700">
    <property type="term" value="F:DNA-binding transcription factor activity"/>
    <property type="evidence" value="ECO:0007669"/>
    <property type="project" value="InterPro"/>
</dbReference>
<dbReference type="RefSeq" id="WP_182294523.1">
    <property type="nucleotide sequence ID" value="NZ_CP059851.1"/>
</dbReference>
<evidence type="ECO:0000256" key="2">
    <source>
        <dbReference type="ARBA" id="ARBA00023015"/>
    </source>
</evidence>
<dbReference type="InterPro" id="IPR036390">
    <property type="entry name" value="WH_DNA-bd_sf"/>
</dbReference>